<dbReference type="InterPro" id="IPR001127">
    <property type="entry name" value="PTS_EIIA_1_perm"/>
</dbReference>
<feature type="transmembrane region" description="Helical" evidence="12">
    <location>
        <begin position="187"/>
        <end position="207"/>
    </location>
</feature>
<feature type="transmembrane region" description="Helical" evidence="12">
    <location>
        <begin position="146"/>
        <end position="166"/>
    </location>
</feature>
<feature type="domain" description="PTS EIIB type-1" evidence="14">
    <location>
        <begin position="397"/>
        <end position="478"/>
    </location>
</feature>
<dbReference type="PROSITE" id="PS51093">
    <property type="entry name" value="PTS_EIIA_TYPE_1"/>
    <property type="match status" value="1"/>
</dbReference>
<dbReference type="SUPFAM" id="SSF55604">
    <property type="entry name" value="Glucose permease domain IIB"/>
    <property type="match status" value="1"/>
</dbReference>
<evidence type="ECO:0000256" key="4">
    <source>
        <dbReference type="ARBA" id="ARBA00022597"/>
    </source>
</evidence>
<evidence type="ECO:0000313" key="16">
    <source>
        <dbReference type="EMBL" id="MDQ1854351.1"/>
    </source>
</evidence>
<proteinExistence type="predicted"/>
<accession>A0ABU0VBL8</accession>
<dbReference type="Pfam" id="PF00358">
    <property type="entry name" value="PTS_EIIA_1"/>
    <property type="match status" value="1"/>
</dbReference>
<evidence type="ECO:0000256" key="8">
    <source>
        <dbReference type="ARBA" id="ARBA00022777"/>
    </source>
</evidence>
<keyword evidence="17" id="KW-1185">Reference proteome</keyword>
<dbReference type="PANTHER" id="PTHR30009">
    <property type="entry name" value="CYTOCHROME C-TYPE SYNTHESIS PROTEIN AND PTS TRANSMEMBRANE COMPONENT"/>
    <property type="match status" value="1"/>
</dbReference>
<dbReference type="RefSeq" id="WP_306647084.1">
    <property type="nucleotide sequence ID" value="NZ_JARSPM010000007.1"/>
</dbReference>
<evidence type="ECO:0000256" key="12">
    <source>
        <dbReference type="SAM" id="Phobius"/>
    </source>
</evidence>
<feature type="active site" description="Phosphocysteine intermediate; for EIIB activity" evidence="11">
    <location>
        <position position="419"/>
    </location>
</feature>
<dbReference type="InterPro" id="IPR013013">
    <property type="entry name" value="PTS_EIIC_1"/>
</dbReference>
<name>A0ABU0VBL8_9BACI</name>
<dbReference type="CDD" id="cd00210">
    <property type="entry name" value="PTS_IIA_glc"/>
    <property type="match status" value="1"/>
</dbReference>
<dbReference type="NCBIfam" id="TIGR02002">
    <property type="entry name" value="PTS-II-BC-glcB"/>
    <property type="match status" value="1"/>
</dbReference>
<evidence type="ECO:0000256" key="6">
    <source>
        <dbReference type="ARBA" id="ARBA00022683"/>
    </source>
</evidence>
<dbReference type="InterPro" id="IPR003352">
    <property type="entry name" value="PTS_EIIC"/>
</dbReference>
<evidence type="ECO:0000256" key="2">
    <source>
        <dbReference type="ARBA" id="ARBA00022448"/>
    </source>
</evidence>
<feature type="domain" description="PTS EIIA type-1" evidence="13">
    <location>
        <begin position="515"/>
        <end position="619"/>
    </location>
</feature>
<keyword evidence="7 12" id="KW-0812">Transmembrane</keyword>
<dbReference type="CDD" id="cd00212">
    <property type="entry name" value="PTS_IIB_glc"/>
    <property type="match status" value="1"/>
</dbReference>
<keyword evidence="3" id="KW-1003">Cell membrane</keyword>
<sequence>MFKKAFQILQQLGRALMTPVAVLPAAGLLLRFGDKDLLNIPIIKDAGGVVFDNLPLIFAVGVAIGLAGGEGVAGLAAVIGYLILTVTLDNMGKLLGLQPPYEGAEHLIDMGVFGGIIIGLLAAYLYKRFSSIELHPVLGFFSGKRFVPIITSVSSLVIGVIFSFVWPLIQNGINAASSLIADSTVGLFFYATIYRLLIPFGLHHIFYTPFYFMMGEYTDPSTGNTVTGDLTRFFAGDPTAGRFMMGDFPYMIFCLPAVALAIIHTARPEKKKMISGVMISAALTSMLTGITEPVEFSFLFVAPVLYLINSILAGVIFVVCDLFHVRHGYTFSGGGIDYVLNYGLSTNGWVVIPVGIVFAFIYYYLFRFAILKWNLKTPGRDTDEDGQNEEKAPVAKDQLAFHVLQALGGQQNIANLDACITRLRVTVHQPSQVSKDELKRLGAVGVLEINNNFQAIFGTKSDALKDDIKTIMAGGVPDTAAALDTETDKQQNPVSGEAFIYPLKGETVSLGDVPDQVFSERMMGEGFAINPTEGKVVAPADGEIVSIFPTKHAIGFMSAGGTEILIHVGIDTVKLNGEGFEAHVTSGQAVKQGELLLTFDLDYIKQHAASAVTPVIFTNISEDNMKHIQMK</sequence>
<evidence type="ECO:0000256" key="7">
    <source>
        <dbReference type="ARBA" id="ARBA00022692"/>
    </source>
</evidence>
<evidence type="ECO:0000256" key="11">
    <source>
        <dbReference type="PROSITE-ProRule" id="PRU00421"/>
    </source>
</evidence>
<dbReference type="InterPro" id="IPR036878">
    <property type="entry name" value="Glu_permease_IIB"/>
</dbReference>
<dbReference type="NCBIfam" id="TIGR00830">
    <property type="entry name" value="PTBA"/>
    <property type="match status" value="1"/>
</dbReference>
<keyword evidence="6" id="KW-0598">Phosphotransferase system</keyword>
<organism evidence="16 17">
    <name type="scientific">Bacillus stercoris</name>
    <dbReference type="NCBI Taxonomy" id="2054641"/>
    <lineage>
        <taxon>Bacteria</taxon>
        <taxon>Bacillati</taxon>
        <taxon>Bacillota</taxon>
        <taxon>Bacilli</taxon>
        <taxon>Bacillales</taxon>
        <taxon>Bacillaceae</taxon>
        <taxon>Bacillus</taxon>
    </lineage>
</organism>
<keyword evidence="10 12" id="KW-0472">Membrane</keyword>
<evidence type="ECO:0000259" key="13">
    <source>
        <dbReference type="PROSITE" id="PS51093"/>
    </source>
</evidence>
<dbReference type="SUPFAM" id="SSF51261">
    <property type="entry name" value="Duplicated hybrid motif"/>
    <property type="match status" value="1"/>
</dbReference>
<protein>
    <submittedName>
        <fullName evidence="16">Glucose-specific PTS transporter subunit IIBC</fullName>
        <ecNumber evidence="16">2.7.1.199</ecNumber>
    </submittedName>
</protein>
<dbReference type="InterPro" id="IPR011299">
    <property type="entry name" value="PTS_IIBC_glc"/>
</dbReference>
<comment type="caution">
    <text evidence="16">The sequence shown here is derived from an EMBL/GenBank/DDBJ whole genome shotgun (WGS) entry which is preliminary data.</text>
</comment>
<dbReference type="PROSITE" id="PS51098">
    <property type="entry name" value="PTS_EIIB_TYPE_1"/>
    <property type="match status" value="1"/>
</dbReference>
<dbReference type="PROSITE" id="PS51103">
    <property type="entry name" value="PTS_EIIC_TYPE_1"/>
    <property type="match status" value="1"/>
</dbReference>
<dbReference type="PROSITE" id="PS01035">
    <property type="entry name" value="PTS_EIIB_TYPE_1_CYS"/>
    <property type="match status" value="1"/>
</dbReference>
<keyword evidence="5 16" id="KW-0808">Transferase</keyword>
<evidence type="ECO:0000256" key="9">
    <source>
        <dbReference type="ARBA" id="ARBA00022989"/>
    </source>
</evidence>
<dbReference type="PANTHER" id="PTHR30009:SF20">
    <property type="entry name" value="PTS SYSTEM GLUCOSE-SPECIFIC EIICB COMPONENT-RELATED"/>
    <property type="match status" value="1"/>
</dbReference>
<dbReference type="EC" id="2.7.1.199" evidence="16"/>
<feature type="transmembrane region" description="Helical" evidence="12">
    <location>
        <begin position="296"/>
        <end position="323"/>
    </location>
</feature>
<dbReference type="InterPro" id="IPR018113">
    <property type="entry name" value="PTrfase_EIIB_Cys"/>
</dbReference>
<dbReference type="NCBIfam" id="TIGR00826">
    <property type="entry name" value="EIIB_glc"/>
    <property type="match status" value="1"/>
</dbReference>
<dbReference type="Pfam" id="PF02378">
    <property type="entry name" value="PTS_EIIC"/>
    <property type="match status" value="1"/>
</dbReference>
<comment type="subcellular location">
    <subcellularLocation>
        <location evidence="1">Cell membrane</location>
        <topology evidence="1">Multi-pass membrane protein</topology>
    </subcellularLocation>
</comment>
<feature type="domain" description="PTS EIIC type-1" evidence="15">
    <location>
        <begin position="3"/>
        <end position="382"/>
    </location>
</feature>
<feature type="transmembrane region" description="Helical" evidence="12">
    <location>
        <begin position="248"/>
        <end position="266"/>
    </location>
</feature>
<keyword evidence="9 12" id="KW-1133">Transmembrane helix</keyword>
<dbReference type="Gene3D" id="3.30.1360.60">
    <property type="entry name" value="Glucose permease domain IIB"/>
    <property type="match status" value="1"/>
</dbReference>
<reference evidence="16" key="1">
    <citation type="submission" date="2023-08" db="EMBL/GenBank/DDBJ databases">
        <title>Functional annotation and safety assessment of Bacillus stercoris.</title>
        <authorList>
            <person name="Pandit N.T."/>
            <person name="Ahir S.V."/>
            <person name="Chauhan D.A."/>
            <person name="Bose A."/>
            <person name="Dunlap C."/>
            <person name="Doshi J.A."/>
        </authorList>
    </citation>
    <scope>NUCLEOTIDE SEQUENCE</scope>
    <source>
        <strain evidence="16">ZBMF30</strain>
    </source>
</reference>
<feature type="transmembrane region" description="Helical" evidence="12">
    <location>
        <begin position="12"/>
        <end position="33"/>
    </location>
</feature>
<dbReference type="Gene3D" id="2.70.70.10">
    <property type="entry name" value="Glucose Permease (Domain IIA)"/>
    <property type="match status" value="1"/>
</dbReference>
<evidence type="ECO:0000256" key="10">
    <source>
        <dbReference type="ARBA" id="ARBA00023136"/>
    </source>
</evidence>
<feature type="transmembrane region" description="Helical" evidence="12">
    <location>
        <begin position="107"/>
        <end position="126"/>
    </location>
</feature>
<evidence type="ECO:0000256" key="3">
    <source>
        <dbReference type="ARBA" id="ARBA00022475"/>
    </source>
</evidence>
<dbReference type="EMBL" id="JAVCYS010000007">
    <property type="protein sequence ID" value="MDQ1854351.1"/>
    <property type="molecule type" value="Genomic_DNA"/>
</dbReference>
<dbReference type="GO" id="GO:0016740">
    <property type="term" value="F:transferase activity"/>
    <property type="evidence" value="ECO:0007669"/>
    <property type="project" value="UniProtKB-KW"/>
</dbReference>
<evidence type="ECO:0000259" key="14">
    <source>
        <dbReference type="PROSITE" id="PS51098"/>
    </source>
</evidence>
<evidence type="ECO:0000313" key="17">
    <source>
        <dbReference type="Proteomes" id="UP001177898"/>
    </source>
</evidence>
<evidence type="ECO:0000256" key="1">
    <source>
        <dbReference type="ARBA" id="ARBA00004651"/>
    </source>
</evidence>
<keyword evidence="2" id="KW-0813">Transport</keyword>
<feature type="transmembrane region" description="Helical" evidence="12">
    <location>
        <begin position="344"/>
        <end position="365"/>
    </location>
</feature>
<dbReference type="InterPro" id="IPR050429">
    <property type="entry name" value="PTS_Glucose_EIICBA"/>
</dbReference>
<dbReference type="InterPro" id="IPR001996">
    <property type="entry name" value="PTS_IIB_1"/>
</dbReference>
<gene>
    <name evidence="16" type="primary">ptsG</name>
    <name evidence="16" type="ORF">RAQ16_18680</name>
</gene>
<feature type="transmembrane region" description="Helical" evidence="12">
    <location>
        <begin position="53"/>
        <end position="86"/>
    </location>
</feature>
<dbReference type="Proteomes" id="UP001177898">
    <property type="component" value="Unassembled WGS sequence"/>
</dbReference>
<dbReference type="Pfam" id="PF00367">
    <property type="entry name" value="PTS_EIIB"/>
    <property type="match status" value="1"/>
</dbReference>
<evidence type="ECO:0000259" key="15">
    <source>
        <dbReference type="PROSITE" id="PS51103"/>
    </source>
</evidence>
<dbReference type="PROSITE" id="PS00371">
    <property type="entry name" value="PTS_EIIA_TYPE_1_HIS"/>
    <property type="match status" value="1"/>
</dbReference>
<dbReference type="InterPro" id="IPR011055">
    <property type="entry name" value="Dup_hybrid_motif"/>
</dbReference>
<evidence type="ECO:0000256" key="5">
    <source>
        <dbReference type="ARBA" id="ARBA00022679"/>
    </source>
</evidence>
<keyword evidence="4" id="KW-0762">Sugar transport</keyword>
<keyword evidence="8" id="KW-0418">Kinase</keyword>